<comment type="caution">
    <text evidence="3">The sequence shown here is derived from an EMBL/GenBank/DDBJ whole genome shotgun (WGS) entry which is preliminary data.</text>
</comment>
<dbReference type="EMBL" id="SSOB01000004">
    <property type="protein sequence ID" value="THF83495.1"/>
    <property type="molecule type" value="Genomic_DNA"/>
</dbReference>
<keyword evidence="1" id="KW-0472">Membrane</keyword>
<name>A0A4V3WGA8_9BACL</name>
<evidence type="ECO:0000313" key="4">
    <source>
        <dbReference type="Proteomes" id="UP000310636"/>
    </source>
</evidence>
<dbReference type="InterPro" id="IPR018711">
    <property type="entry name" value="NAGPA"/>
</dbReference>
<keyword evidence="3" id="KW-0326">Glycosidase</keyword>
<protein>
    <submittedName>
        <fullName evidence="3">Phosphodiester glycosidase family protein</fullName>
    </submittedName>
</protein>
<keyword evidence="1" id="KW-0812">Transmembrane</keyword>
<organism evidence="3 4">
    <name type="scientific">Cohnella fermenti</name>
    <dbReference type="NCBI Taxonomy" id="2565925"/>
    <lineage>
        <taxon>Bacteria</taxon>
        <taxon>Bacillati</taxon>
        <taxon>Bacillota</taxon>
        <taxon>Bacilli</taxon>
        <taxon>Bacillales</taxon>
        <taxon>Paenibacillaceae</taxon>
        <taxon>Cohnella</taxon>
    </lineage>
</organism>
<keyword evidence="4" id="KW-1185">Reference proteome</keyword>
<feature type="domain" description="Phosphodiester glycosidase" evidence="2">
    <location>
        <begin position="119"/>
        <end position="271"/>
    </location>
</feature>
<gene>
    <name evidence="3" type="ORF">E6C55_04875</name>
</gene>
<dbReference type="Proteomes" id="UP000310636">
    <property type="component" value="Unassembled WGS sequence"/>
</dbReference>
<keyword evidence="3" id="KW-0378">Hydrolase</keyword>
<evidence type="ECO:0000256" key="1">
    <source>
        <dbReference type="SAM" id="Phobius"/>
    </source>
</evidence>
<proteinExistence type="predicted"/>
<accession>A0A4V3WGA8</accession>
<evidence type="ECO:0000259" key="2">
    <source>
        <dbReference type="Pfam" id="PF09992"/>
    </source>
</evidence>
<sequence>MDTKQAVRTGRTRRGAALWWIGAGVLLLLLIGGGAFLFRGGDGGSGIPPVVPEPRHYTYASAVASNGMELHVLKTRPSNITLRTVQGNVAVAPYYGINGGFFYQQALVSMAVVDDKPANGGQGAYGSGGENIKYARGTLVWDGATDSLGVQVVRLAAELRVTDRSDYWAQGGISMGLDLGDGWAEQAFAENAPYPDEPRLRSAAAYDGEGNVILIVSATAGTLADFRAAIIETVGAVGLVNGIFLDGDGSSQMRTREMSLQGDGRPVVQMIQLVE</sequence>
<dbReference type="GO" id="GO:0016798">
    <property type="term" value="F:hydrolase activity, acting on glycosyl bonds"/>
    <property type="evidence" value="ECO:0007669"/>
    <property type="project" value="UniProtKB-KW"/>
</dbReference>
<dbReference type="OrthoDB" id="2658510at2"/>
<dbReference type="Pfam" id="PF09992">
    <property type="entry name" value="NAGPA"/>
    <property type="match status" value="1"/>
</dbReference>
<reference evidence="3 4" key="1">
    <citation type="submission" date="2019-04" db="EMBL/GenBank/DDBJ databases">
        <title>Cohnella sp. nov. isolated from preserved vegetables.</title>
        <authorList>
            <person name="Lin S.-Y."/>
            <person name="Hung M.-H."/>
            <person name="Young C.-C."/>
        </authorList>
    </citation>
    <scope>NUCLEOTIDE SEQUENCE [LARGE SCALE GENOMIC DNA]</scope>
    <source>
        <strain evidence="3 4">CC-MHH1044</strain>
    </source>
</reference>
<keyword evidence="1" id="KW-1133">Transmembrane helix</keyword>
<dbReference type="AlphaFoldDB" id="A0A4V3WGA8"/>
<feature type="transmembrane region" description="Helical" evidence="1">
    <location>
        <begin position="17"/>
        <end position="38"/>
    </location>
</feature>
<evidence type="ECO:0000313" key="3">
    <source>
        <dbReference type="EMBL" id="THF83495.1"/>
    </source>
</evidence>